<feature type="non-terminal residue" evidence="2">
    <location>
        <position position="166"/>
    </location>
</feature>
<feature type="compositionally biased region" description="Pro residues" evidence="1">
    <location>
        <begin position="88"/>
        <end position="101"/>
    </location>
</feature>
<keyword evidence="3" id="KW-1185">Reference proteome</keyword>
<evidence type="ECO:0000313" key="2">
    <source>
        <dbReference type="EMBL" id="CAG8792514.1"/>
    </source>
</evidence>
<proteinExistence type="predicted"/>
<reference evidence="2" key="1">
    <citation type="submission" date="2021-06" db="EMBL/GenBank/DDBJ databases">
        <authorList>
            <person name="Kallberg Y."/>
            <person name="Tangrot J."/>
            <person name="Rosling A."/>
        </authorList>
    </citation>
    <scope>NUCLEOTIDE SEQUENCE</scope>
    <source>
        <strain evidence="2">CL551</strain>
    </source>
</reference>
<feature type="compositionally biased region" description="Polar residues" evidence="1">
    <location>
        <begin position="19"/>
        <end position="33"/>
    </location>
</feature>
<dbReference type="AlphaFoldDB" id="A0A9N9JRF0"/>
<feature type="region of interest" description="Disordered" evidence="1">
    <location>
        <begin position="1"/>
        <end position="166"/>
    </location>
</feature>
<name>A0A9N9JRF0_9GLOM</name>
<evidence type="ECO:0000313" key="3">
    <source>
        <dbReference type="Proteomes" id="UP000789342"/>
    </source>
</evidence>
<comment type="caution">
    <text evidence="2">The sequence shown here is derived from an EMBL/GenBank/DDBJ whole genome shotgun (WGS) entry which is preliminary data.</text>
</comment>
<accession>A0A9N9JRF0</accession>
<feature type="non-terminal residue" evidence="2">
    <location>
        <position position="1"/>
    </location>
</feature>
<dbReference type="Proteomes" id="UP000789342">
    <property type="component" value="Unassembled WGS sequence"/>
</dbReference>
<organism evidence="2 3">
    <name type="scientific">Acaulospora morrowiae</name>
    <dbReference type="NCBI Taxonomy" id="94023"/>
    <lineage>
        <taxon>Eukaryota</taxon>
        <taxon>Fungi</taxon>
        <taxon>Fungi incertae sedis</taxon>
        <taxon>Mucoromycota</taxon>
        <taxon>Glomeromycotina</taxon>
        <taxon>Glomeromycetes</taxon>
        <taxon>Diversisporales</taxon>
        <taxon>Acaulosporaceae</taxon>
        <taxon>Acaulospora</taxon>
    </lineage>
</organism>
<feature type="compositionally biased region" description="Polar residues" evidence="1">
    <location>
        <begin position="1"/>
        <end position="10"/>
    </location>
</feature>
<dbReference type="EMBL" id="CAJVPV010063051">
    <property type="protein sequence ID" value="CAG8792514.1"/>
    <property type="molecule type" value="Genomic_DNA"/>
</dbReference>
<evidence type="ECO:0000256" key="1">
    <source>
        <dbReference type="SAM" id="MobiDB-lite"/>
    </source>
</evidence>
<protein>
    <submittedName>
        <fullName evidence="2">3306_t:CDS:1</fullName>
    </submittedName>
</protein>
<gene>
    <name evidence="2" type="ORF">AMORRO_LOCUS18267</name>
</gene>
<sequence length="166" mass="17544">FMANLPTSQPLYRPPSPNSRPMQPTDPNQQIQRGPSPYRPTPPGPGGAYLNQWPIPDPRFGNPPLGRPFAPPSGNNMQTRPPIVGASPSPPPPSGYRPPPGNAGVPQGVPLQPRSPISPNYRPGQMPATVQGGSLPYQNNSPMVSPGYQATIPNSTSPPPVENLGQ</sequence>
<feature type="compositionally biased region" description="Pro residues" evidence="1">
    <location>
        <begin position="156"/>
        <end position="166"/>
    </location>
</feature>